<keyword evidence="3 6" id="KW-0812">Transmembrane</keyword>
<dbReference type="EMBL" id="JAODUO010000757">
    <property type="protein sequence ID" value="KAK2175015.1"/>
    <property type="molecule type" value="Genomic_DNA"/>
</dbReference>
<dbReference type="GO" id="GO:0005886">
    <property type="term" value="C:plasma membrane"/>
    <property type="evidence" value="ECO:0007669"/>
    <property type="project" value="TreeGrafter"/>
</dbReference>
<dbReference type="PRINTS" id="PR00259">
    <property type="entry name" value="TMFOUR"/>
</dbReference>
<evidence type="ECO:0000313" key="7">
    <source>
        <dbReference type="EMBL" id="KAK2175015.1"/>
    </source>
</evidence>
<evidence type="ECO:0000256" key="6">
    <source>
        <dbReference type="SAM" id="Phobius"/>
    </source>
</evidence>
<dbReference type="InterPro" id="IPR018503">
    <property type="entry name" value="Tetraspanin_CS"/>
</dbReference>
<feature type="transmembrane region" description="Helical" evidence="6">
    <location>
        <begin position="202"/>
        <end position="226"/>
    </location>
</feature>
<feature type="transmembrane region" description="Helical" evidence="6">
    <location>
        <begin position="344"/>
        <end position="367"/>
    </location>
</feature>
<comment type="caution">
    <text evidence="7">The sequence shown here is derived from an EMBL/GenBank/DDBJ whole genome shotgun (WGS) entry which is preliminary data.</text>
</comment>
<evidence type="ECO:0000313" key="8">
    <source>
        <dbReference type="Proteomes" id="UP001209878"/>
    </source>
</evidence>
<dbReference type="AlphaFoldDB" id="A0AAD9NM38"/>
<dbReference type="InterPro" id="IPR008952">
    <property type="entry name" value="Tetraspanin_EC2_sf"/>
</dbReference>
<feature type="transmembrane region" description="Helical" evidence="6">
    <location>
        <begin position="171"/>
        <end position="195"/>
    </location>
</feature>
<reference evidence="7" key="1">
    <citation type="journal article" date="2023" name="Mol. Biol. Evol.">
        <title>Third-Generation Sequencing Reveals the Adaptive Role of the Epigenome in Three Deep-Sea Polychaetes.</title>
        <authorList>
            <person name="Perez M."/>
            <person name="Aroh O."/>
            <person name="Sun Y."/>
            <person name="Lan Y."/>
            <person name="Juniper S.K."/>
            <person name="Young C.R."/>
            <person name="Angers B."/>
            <person name="Qian P.Y."/>
        </authorList>
    </citation>
    <scope>NUCLEOTIDE SEQUENCE</scope>
    <source>
        <strain evidence="7">R07B-5</strain>
    </source>
</reference>
<evidence type="ECO:0000256" key="1">
    <source>
        <dbReference type="ARBA" id="ARBA00004141"/>
    </source>
</evidence>
<comment type="similarity">
    <text evidence="2">Belongs to the tetraspanin (TM4SF) family.</text>
</comment>
<accession>A0AAD9NM38</accession>
<dbReference type="Pfam" id="PF00335">
    <property type="entry name" value="Tetraspanin"/>
    <property type="match status" value="1"/>
</dbReference>
<dbReference type="Gene3D" id="1.10.1450.10">
    <property type="entry name" value="Tetraspanin"/>
    <property type="match status" value="1"/>
</dbReference>
<protein>
    <recommendedName>
        <fullName evidence="9">Tetraspanin</fullName>
    </recommendedName>
</protein>
<keyword evidence="5 6" id="KW-0472">Membrane</keyword>
<name>A0AAD9NM38_RIDPI</name>
<keyword evidence="8" id="KW-1185">Reference proteome</keyword>
<dbReference type="PROSITE" id="PS00421">
    <property type="entry name" value="TM4_1"/>
    <property type="match status" value="1"/>
</dbReference>
<gene>
    <name evidence="7" type="ORF">NP493_760g01037</name>
</gene>
<dbReference type="PANTHER" id="PTHR19282:SF551">
    <property type="entry name" value="RE08073P-RELATED"/>
    <property type="match status" value="1"/>
</dbReference>
<evidence type="ECO:0000256" key="3">
    <source>
        <dbReference type="ARBA" id="ARBA00022692"/>
    </source>
</evidence>
<evidence type="ECO:0008006" key="9">
    <source>
        <dbReference type="Google" id="ProtNLM"/>
    </source>
</evidence>
<dbReference type="PANTHER" id="PTHR19282">
    <property type="entry name" value="TETRASPANIN"/>
    <property type="match status" value="1"/>
</dbReference>
<proteinExistence type="inferred from homology"/>
<sequence>MMQCYVCASPLLHPRCQHHMISTTHSATAVHLARRDAHSSVIPLPPVTRPLLGTFGMTEAASIHKHVIMLQSEHLDLNNSDSDGVYANLNVTAYVLISKGLCMYSALCDGVCTDLKLAVSTDLEVTVSICNDLKVAGVAILGVGIWIKVDPNISRYLDVIRIDQNVPIIEAAIITLITVGALMLVIGFLGCCGACRESSCMLCLYSGLLVVVILGQVAAVVMGLLFRKELGVELKLSMEEQARYNVTNEVKTTDILTLAWNLMQTNMKCCGGSDFTDYKGSLHFGPTDPVPLTCCVLRVSDAEDPIPVNKDACFREATSGKAEEFLNKDGCYSALNREMNKKSLILISVAGAIAAVQIFGTLFACCVRSEIKKNDVTY</sequence>
<organism evidence="7 8">
    <name type="scientific">Ridgeia piscesae</name>
    <name type="common">Tubeworm</name>
    <dbReference type="NCBI Taxonomy" id="27915"/>
    <lineage>
        <taxon>Eukaryota</taxon>
        <taxon>Metazoa</taxon>
        <taxon>Spiralia</taxon>
        <taxon>Lophotrochozoa</taxon>
        <taxon>Annelida</taxon>
        <taxon>Polychaeta</taxon>
        <taxon>Sedentaria</taxon>
        <taxon>Canalipalpata</taxon>
        <taxon>Sabellida</taxon>
        <taxon>Siboglinidae</taxon>
        <taxon>Ridgeia</taxon>
    </lineage>
</organism>
<evidence type="ECO:0000256" key="2">
    <source>
        <dbReference type="ARBA" id="ARBA00006840"/>
    </source>
</evidence>
<evidence type="ECO:0000256" key="4">
    <source>
        <dbReference type="ARBA" id="ARBA00022989"/>
    </source>
</evidence>
<dbReference type="Proteomes" id="UP001209878">
    <property type="component" value="Unassembled WGS sequence"/>
</dbReference>
<comment type="subcellular location">
    <subcellularLocation>
        <location evidence="1">Membrane</location>
        <topology evidence="1">Multi-pass membrane protein</topology>
    </subcellularLocation>
</comment>
<keyword evidence="4 6" id="KW-1133">Transmembrane helix</keyword>
<dbReference type="InterPro" id="IPR018499">
    <property type="entry name" value="Tetraspanin/Peripherin"/>
</dbReference>
<dbReference type="SUPFAM" id="SSF48652">
    <property type="entry name" value="Tetraspanin"/>
    <property type="match status" value="1"/>
</dbReference>
<evidence type="ECO:0000256" key="5">
    <source>
        <dbReference type="ARBA" id="ARBA00023136"/>
    </source>
</evidence>